<name>A0ABZ2XYY3_9RHOB</name>
<sequence length="134" mass="15406">MKQKDPQNITVFYDGSCPLCASEISYYKRADTDHVLNLVDVSSKRFSGDDSVTRSDAMARFHVRLADGRQMSGARAFVELWRAVPGWRWLARLASLPGVVPLLEELYRLFLRMRPLIVRGFGKYQRFFGTSLTR</sequence>
<dbReference type="Pfam" id="PF04134">
    <property type="entry name" value="DCC1-like"/>
    <property type="match status" value="1"/>
</dbReference>
<proteinExistence type="predicted"/>
<dbReference type="InterPro" id="IPR044691">
    <property type="entry name" value="DCC1_Trx"/>
</dbReference>
<geneLocation type="plasmid" evidence="1 2">
    <name>unnamed4</name>
</geneLocation>
<dbReference type="PANTHER" id="PTHR34290:SF2">
    <property type="entry name" value="OS04G0668800 PROTEIN"/>
    <property type="match status" value="1"/>
</dbReference>
<keyword evidence="2" id="KW-1185">Reference proteome</keyword>
<reference evidence="1 2" key="1">
    <citation type="submission" date="2023-04" db="EMBL/GenBank/DDBJ databases">
        <title>Complete genome sequence of Alisedimentitalea scapharcae.</title>
        <authorList>
            <person name="Rong J.-C."/>
            <person name="Yi M.-L."/>
            <person name="Zhao Q."/>
        </authorList>
    </citation>
    <scope>NUCLEOTIDE SEQUENCE [LARGE SCALE GENOMIC DNA]</scope>
    <source>
        <strain evidence="1 2">KCTC 42119</strain>
        <plasmid evidence="1 2">unnamed4</plasmid>
    </source>
</reference>
<dbReference type="InterPro" id="IPR007263">
    <property type="entry name" value="DCC1-like"/>
</dbReference>
<dbReference type="EMBL" id="CP123585">
    <property type="protein sequence ID" value="WZK91316.1"/>
    <property type="molecule type" value="Genomic_DNA"/>
</dbReference>
<organism evidence="1 2">
    <name type="scientific">Aliisedimentitalea scapharcae</name>
    <dbReference type="NCBI Taxonomy" id="1524259"/>
    <lineage>
        <taxon>Bacteria</taxon>
        <taxon>Pseudomonadati</taxon>
        <taxon>Pseudomonadota</taxon>
        <taxon>Alphaproteobacteria</taxon>
        <taxon>Rhodobacterales</taxon>
        <taxon>Roseobacteraceae</taxon>
        <taxon>Aliisedimentitalea</taxon>
    </lineage>
</organism>
<evidence type="ECO:0000313" key="2">
    <source>
        <dbReference type="Proteomes" id="UP001623232"/>
    </source>
</evidence>
<dbReference type="Proteomes" id="UP001623232">
    <property type="component" value="Plasmid unnamed4"/>
</dbReference>
<dbReference type="PANTHER" id="PTHR34290">
    <property type="entry name" value="SI:CH73-390P7.2"/>
    <property type="match status" value="1"/>
</dbReference>
<keyword evidence="1" id="KW-0614">Plasmid</keyword>
<accession>A0ABZ2XYY3</accession>
<gene>
    <name evidence="1" type="ORF">QEZ52_20680</name>
</gene>
<evidence type="ECO:0000313" key="1">
    <source>
        <dbReference type="EMBL" id="WZK91316.1"/>
    </source>
</evidence>
<protein>
    <submittedName>
        <fullName evidence="1">DUF393 domain-containing protein</fullName>
    </submittedName>
</protein>